<evidence type="ECO:0008006" key="5">
    <source>
        <dbReference type="Google" id="ProtNLM"/>
    </source>
</evidence>
<dbReference type="EMBL" id="UINC01050131">
    <property type="protein sequence ID" value="SVB62736.1"/>
    <property type="molecule type" value="Genomic_DNA"/>
</dbReference>
<dbReference type="GO" id="GO:0048029">
    <property type="term" value="F:monosaccharide binding"/>
    <property type="evidence" value="ECO:0007669"/>
    <property type="project" value="TreeGrafter"/>
</dbReference>
<evidence type="ECO:0000256" key="1">
    <source>
        <dbReference type="ARBA" id="ARBA00022432"/>
    </source>
</evidence>
<gene>
    <name evidence="4" type="ORF">METZ01_LOCUS215590</name>
</gene>
<dbReference type="Gene3D" id="3.40.50.10490">
    <property type="entry name" value="Glucose-6-phosphate isomerase like protein, domain 1"/>
    <property type="match status" value="2"/>
</dbReference>
<dbReference type="PANTHER" id="PTHR11469">
    <property type="entry name" value="GLUCOSE-6-PHOSPHATE ISOMERASE"/>
    <property type="match status" value="1"/>
</dbReference>
<accession>A0A382FI13</accession>
<dbReference type="PANTHER" id="PTHR11469:SF1">
    <property type="entry name" value="GLUCOSE-6-PHOSPHATE ISOMERASE"/>
    <property type="match status" value="1"/>
</dbReference>
<evidence type="ECO:0000313" key="4">
    <source>
        <dbReference type="EMBL" id="SVB62736.1"/>
    </source>
</evidence>
<dbReference type="PRINTS" id="PR00662">
    <property type="entry name" value="G6PISOMERASE"/>
</dbReference>
<keyword evidence="3" id="KW-0413">Isomerase</keyword>
<dbReference type="GO" id="GO:0097367">
    <property type="term" value="F:carbohydrate derivative binding"/>
    <property type="evidence" value="ECO:0007669"/>
    <property type="project" value="InterPro"/>
</dbReference>
<dbReference type="GO" id="GO:0005829">
    <property type="term" value="C:cytosol"/>
    <property type="evidence" value="ECO:0007669"/>
    <property type="project" value="TreeGrafter"/>
</dbReference>
<keyword evidence="2" id="KW-0324">Glycolysis</keyword>
<dbReference type="InterPro" id="IPR001672">
    <property type="entry name" value="G6P_Isomerase"/>
</dbReference>
<dbReference type="GO" id="GO:0006096">
    <property type="term" value="P:glycolytic process"/>
    <property type="evidence" value="ECO:0007669"/>
    <property type="project" value="UniProtKB-KW"/>
</dbReference>
<organism evidence="4">
    <name type="scientific">marine metagenome</name>
    <dbReference type="NCBI Taxonomy" id="408172"/>
    <lineage>
        <taxon>unclassified sequences</taxon>
        <taxon>metagenomes</taxon>
        <taxon>ecological metagenomes</taxon>
    </lineage>
</organism>
<dbReference type="GO" id="GO:0006094">
    <property type="term" value="P:gluconeogenesis"/>
    <property type="evidence" value="ECO:0007669"/>
    <property type="project" value="UniProtKB-KW"/>
</dbReference>
<name>A0A382FI13_9ZZZZ</name>
<dbReference type="GO" id="GO:0004347">
    <property type="term" value="F:glucose-6-phosphate isomerase activity"/>
    <property type="evidence" value="ECO:0007669"/>
    <property type="project" value="InterPro"/>
</dbReference>
<protein>
    <recommendedName>
        <fullName evidence="5">Glucose-6-phosphate isomerase</fullName>
    </recommendedName>
</protein>
<evidence type="ECO:0000256" key="2">
    <source>
        <dbReference type="ARBA" id="ARBA00023152"/>
    </source>
</evidence>
<evidence type="ECO:0000256" key="3">
    <source>
        <dbReference type="ARBA" id="ARBA00023235"/>
    </source>
</evidence>
<feature type="non-terminal residue" evidence="4">
    <location>
        <position position="368"/>
    </location>
</feature>
<dbReference type="Pfam" id="PF00342">
    <property type="entry name" value="PGI"/>
    <property type="match status" value="1"/>
</dbReference>
<dbReference type="InterPro" id="IPR046348">
    <property type="entry name" value="SIS_dom_sf"/>
</dbReference>
<dbReference type="SUPFAM" id="SSF53697">
    <property type="entry name" value="SIS domain"/>
    <property type="match status" value="1"/>
</dbReference>
<dbReference type="PROSITE" id="PS51463">
    <property type="entry name" value="P_GLUCOSE_ISOMERASE_3"/>
    <property type="match status" value="1"/>
</dbReference>
<reference evidence="4" key="1">
    <citation type="submission" date="2018-05" db="EMBL/GenBank/DDBJ databases">
        <authorList>
            <person name="Lanie J.A."/>
            <person name="Ng W.-L."/>
            <person name="Kazmierczak K.M."/>
            <person name="Andrzejewski T.M."/>
            <person name="Davidsen T.M."/>
            <person name="Wayne K.J."/>
            <person name="Tettelin H."/>
            <person name="Glass J.I."/>
            <person name="Rusch D."/>
            <person name="Podicherti R."/>
            <person name="Tsui H.-C.T."/>
            <person name="Winkler M.E."/>
        </authorList>
    </citation>
    <scope>NUCLEOTIDE SEQUENCE</scope>
</reference>
<proteinExistence type="predicted"/>
<sequence>MPDYSFIDSTDKSIRGAVKGILSKDPLFWGSEFGDPSDFLGWVDAPQESLNRLSNFALSVGDLQKEFESGVLLGFGGSSLSARTLTDMYGDISGLQFSYLDSTISSQIETLEKSMNLSRTLFLVSSKSGSTFETMCLFKYFFQKVSALSDRPNIGDQFLAITDKGSPLDIVANEHEFRMVLHGYPGVGGRYSVFTPFGVFPGLLAGVPVQSVLEGALYASKSTAQNGEFVFIEDLLRFLLNGLKRDRDKLFIYTDEGLEGMGLWIEQMLAESLGKSGLGIIPVVRSDNKRSAIERHDSMVVNIRVNEESNRKLALHEYSLVIDSPFSLGFQLFTWSLITAALGKLMGVNPFDQPHVESSKKAMSVILN</sequence>
<dbReference type="AlphaFoldDB" id="A0A382FI13"/>
<keyword evidence="1" id="KW-0312">Gluconeogenesis</keyword>
<dbReference type="GO" id="GO:0051156">
    <property type="term" value="P:glucose 6-phosphate metabolic process"/>
    <property type="evidence" value="ECO:0007669"/>
    <property type="project" value="TreeGrafter"/>
</dbReference>